<dbReference type="Pfam" id="PF13855">
    <property type="entry name" value="LRR_8"/>
    <property type="match status" value="2"/>
</dbReference>
<dbReference type="SMART" id="SM00369">
    <property type="entry name" value="LRR_TYP"/>
    <property type="match status" value="11"/>
</dbReference>
<dbReference type="SMART" id="SM00365">
    <property type="entry name" value="LRR_SD22"/>
    <property type="match status" value="5"/>
</dbReference>
<keyword evidence="4 12" id="KW-0812">Transmembrane</keyword>
<evidence type="ECO:0000256" key="7">
    <source>
        <dbReference type="ARBA" id="ARBA00022989"/>
    </source>
</evidence>
<dbReference type="FunFam" id="3.80.10.10:FF:000041">
    <property type="entry name" value="LRR receptor-like serine/threonine-protein kinase ERECTA"/>
    <property type="match status" value="1"/>
</dbReference>
<dbReference type="SUPFAM" id="SSF52058">
    <property type="entry name" value="L domain-like"/>
    <property type="match status" value="1"/>
</dbReference>
<keyword evidence="2" id="KW-1003">Cell membrane</keyword>
<dbReference type="OrthoDB" id="1394818at2759"/>
<feature type="compositionally biased region" description="Polar residues" evidence="11">
    <location>
        <begin position="708"/>
        <end position="718"/>
    </location>
</feature>
<keyword evidence="8 12" id="KW-0472">Membrane</keyword>
<evidence type="ECO:0000256" key="6">
    <source>
        <dbReference type="ARBA" id="ARBA00022737"/>
    </source>
</evidence>
<gene>
    <name evidence="15" type="ORF">FNV43_RR09845</name>
</gene>
<evidence type="ECO:0000256" key="1">
    <source>
        <dbReference type="ARBA" id="ARBA00004251"/>
    </source>
</evidence>
<evidence type="ECO:0000256" key="5">
    <source>
        <dbReference type="ARBA" id="ARBA00022729"/>
    </source>
</evidence>
<evidence type="ECO:0000256" key="2">
    <source>
        <dbReference type="ARBA" id="ARBA00022475"/>
    </source>
</evidence>
<keyword evidence="6" id="KW-0677">Repeat</keyword>
<dbReference type="GO" id="GO:0051606">
    <property type="term" value="P:detection of stimulus"/>
    <property type="evidence" value="ECO:0007669"/>
    <property type="project" value="UniProtKB-ARBA"/>
</dbReference>
<keyword evidence="9" id="KW-0675">Receptor</keyword>
<keyword evidence="16" id="KW-1185">Reference proteome</keyword>
<feature type="domain" description="Leucine-rich repeat-containing N-terminal plant-type" evidence="14">
    <location>
        <begin position="33"/>
        <end position="73"/>
    </location>
</feature>
<keyword evidence="5 13" id="KW-0732">Signal</keyword>
<evidence type="ECO:0000256" key="12">
    <source>
        <dbReference type="SAM" id="Phobius"/>
    </source>
</evidence>
<evidence type="ECO:0000313" key="16">
    <source>
        <dbReference type="Proteomes" id="UP000796880"/>
    </source>
</evidence>
<dbReference type="PRINTS" id="PR00019">
    <property type="entry name" value="LEURICHRPT"/>
</dbReference>
<dbReference type="Proteomes" id="UP000796880">
    <property type="component" value="Unassembled WGS sequence"/>
</dbReference>
<keyword evidence="10" id="KW-0325">Glycoprotein</keyword>
<dbReference type="GO" id="GO:0005886">
    <property type="term" value="C:plasma membrane"/>
    <property type="evidence" value="ECO:0007669"/>
    <property type="project" value="UniProtKB-SubCell"/>
</dbReference>
<protein>
    <recommendedName>
        <fullName evidence="14">Leucine-rich repeat-containing N-terminal plant-type domain-containing protein</fullName>
    </recommendedName>
</protein>
<comment type="subcellular location">
    <subcellularLocation>
        <location evidence="1">Cell membrane</location>
        <topology evidence="1">Single-pass type I membrane protein</topology>
    </subcellularLocation>
</comment>
<dbReference type="PROSITE" id="PS51450">
    <property type="entry name" value="LRR"/>
    <property type="match status" value="4"/>
</dbReference>
<feature type="transmembrane region" description="Helical" evidence="12">
    <location>
        <begin position="726"/>
        <end position="749"/>
    </location>
</feature>
<name>A0A8K0MKR4_9ROSA</name>
<keyword evidence="3" id="KW-0433">Leucine-rich repeat</keyword>
<accession>A0A8K0MKR4</accession>
<dbReference type="EMBL" id="VOIH02000004">
    <property type="protein sequence ID" value="KAF3449120.1"/>
    <property type="molecule type" value="Genomic_DNA"/>
</dbReference>
<evidence type="ECO:0000256" key="4">
    <source>
        <dbReference type="ARBA" id="ARBA00022692"/>
    </source>
</evidence>
<evidence type="ECO:0000259" key="14">
    <source>
        <dbReference type="Pfam" id="PF08263"/>
    </source>
</evidence>
<feature type="chain" id="PRO_5035458783" description="Leucine-rich repeat-containing N-terminal plant-type domain-containing protein" evidence="13">
    <location>
        <begin position="21"/>
        <end position="795"/>
    </location>
</feature>
<evidence type="ECO:0000313" key="15">
    <source>
        <dbReference type="EMBL" id="KAF3449120.1"/>
    </source>
</evidence>
<dbReference type="Pfam" id="PF08263">
    <property type="entry name" value="LRRNT_2"/>
    <property type="match status" value="1"/>
</dbReference>
<dbReference type="FunFam" id="3.80.10.10:FF:000470">
    <property type="entry name" value="LRR receptor-like serine/threonine-protein kinase RPK2"/>
    <property type="match status" value="1"/>
</dbReference>
<evidence type="ECO:0000256" key="11">
    <source>
        <dbReference type="SAM" id="MobiDB-lite"/>
    </source>
</evidence>
<feature type="region of interest" description="Disordered" evidence="11">
    <location>
        <begin position="699"/>
        <end position="718"/>
    </location>
</feature>
<dbReference type="PANTHER" id="PTHR27000:SF662">
    <property type="entry name" value="LEUCINE-RICH REPEAT (LRR) FAMILY PROTEIN"/>
    <property type="match status" value="1"/>
</dbReference>
<dbReference type="SUPFAM" id="SSF52047">
    <property type="entry name" value="RNI-like"/>
    <property type="match status" value="1"/>
</dbReference>
<dbReference type="PANTHER" id="PTHR27000">
    <property type="entry name" value="LEUCINE-RICH REPEAT RECEPTOR-LIKE PROTEIN KINASE FAMILY PROTEIN-RELATED"/>
    <property type="match status" value="1"/>
</dbReference>
<dbReference type="InterPro" id="IPR013210">
    <property type="entry name" value="LRR_N_plant-typ"/>
</dbReference>
<evidence type="ECO:0000256" key="13">
    <source>
        <dbReference type="SAM" id="SignalP"/>
    </source>
</evidence>
<keyword evidence="7 12" id="KW-1133">Transmembrane helix</keyword>
<organism evidence="15 16">
    <name type="scientific">Rhamnella rubrinervis</name>
    <dbReference type="NCBI Taxonomy" id="2594499"/>
    <lineage>
        <taxon>Eukaryota</taxon>
        <taxon>Viridiplantae</taxon>
        <taxon>Streptophyta</taxon>
        <taxon>Embryophyta</taxon>
        <taxon>Tracheophyta</taxon>
        <taxon>Spermatophyta</taxon>
        <taxon>Magnoliopsida</taxon>
        <taxon>eudicotyledons</taxon>
        <taxon>Gunneridae</taxon>
        <taxon>Pentapetalae</taxon>
        <taxon>rosids</taxon>
        <taxon>fabids</taxon>
        <taxon>Rosales</taxon>
        <taxon>Rhamnaceae</taxon>
        <taxon>rhamnoid group</taxon>
        <taxon>Rhamneae</taxon>
        <taxon>Rhamnella</taxon>
    </lineage>
</organism>
<dbReference type="Pfam" id="PF00560">
    <property type="entry name" value="LRR_1"/>
    <property type="match status" value="5"/>
</dbReference>
<comment type="caution">
    <text evidence="15">The sequence shown here is derived from an EMBL/GenBank/DDBJ whole genome shotgun (WGS) entry which is preliminary data.</text>
</comment>
<evidence type="ECO:0000256" key="10">
    <source>
        <dbReference type="ARBA" id="ARBA00023180"/>
    </source>
</evidence>
<proteinExistence type="predicted"/>
<evidence type="ECO:0000256" key="3">
    <source>
        <dbReference type="ARBA" id="ARBA00022614"/>
    </source>
</evidence>
<sequence length="795" mass="88252">MTYSPIVLCLLFVFFYCTLFKHVVVSSRGQCLSDQQSLLLQFKDNLIFEPTESKSLVTWNQSSDCCTWEGISCEQGRVTGLKLSNESISGGINNNSTLFNLQYLQSLDLSYNLINSTIPSRIGNLKNLRFVVQNLTKLEELYLDSVHISTPGNEWGQAISSSLPNLRVLSLSECLLSGSIHQSLAKLQHLSVIELSHNNLSSPVPRSFGNFSNLTSLQLNGCNLHGTFPKEIFQVPTLRILSMSDNGLLDVDRLRSSNCLFSGPLPKSISKLTQLVHLGLSNNQFVGPISSFDMTKNLEQIDLSSNNLSGPISSAHLKGLLNLVSIDLRSNSFNGNIPSSLFTLPLLEEIDLSYNQFSGEVLEFPNPSSSMLDSIDLSSNKLQGTIPMSIFKLTELHSLSLSFNMFNGTIHLDTSLGFLQNLNLSHNQLVSIQEPSLYNIYNLRTLDLGFNQLDRKIPILPPNIYYVDLSSNSFTSSIPSESICNARNLQYLDLSNNSLTGIIPACMLATGTTFEVKLHNNNLSGPIPDLFPLSCRLRTLDLSGNLLTKITCTESIDHWPMIQIVDIASNNFSGELPGKCLTTWLTKMTDDSQPQLSHLFPISATSNPHFTFSQRNIQTMFTTGLRTRNLDSLYLYGLNLSNNLLSGQIPSSFGNMRQLESLDLSRNHLSGKIPESLSNLSFLGFLNLSYNQLHGRIPGGDAAAPDTSPKTPKANHSTSANNEIEWNLISAEIGFLVGFGTVLGPLVFWKRWRKWYFDRVEDIAFSILPQILLRKWLSWKMGTRKGVRVGGRIAS</sequence>
<dbReference type="Gene3D" id="3.80.10.10">
    <property type="entry name" value="Ribonuclease Inhibitor"/>
    <property type="match status" value="5"/>
</dbReference>
<dbReference type="InterPro" id="IPR003591">
    <property type="entry name" value="Leu-rich_rpt_typical-subtyp"/>
</dbReference>
<feature type="signal peptide" evidence="13">
    <location>
        <begin position="1"/>
        <end position="20"/>
    </location>
</feature>
<evidence type="ECO:0000256" key="9">
    <source>
        <dbReference type="ARBA" id="ARBA00023170"/>
    </source>
</evidence>
<dbReference type="AlphaFoldDB" id="A0A8K0MKR4"/>
<dbReference type="InterPro" id="IPR001611">
    <property type="entry name" value="Leu-rich_rpt"/>
</dbReference>
<dbReference type="InterPro" id="IPR032675">
    <property type="entry name" value="LRR_dom_sf"/>
</dbReference>
<evidence type="ECO:0000256" key="8">
    <source>
        <dbReference type="ARBA" id="ARBA00023136"/>
    </source>
</evidence>
<reference evidence="15" key="1">
    <citation type="submission" date="2020-03" db="EMBL/GenBank/DDBJ databases">
        <title>A high-quality chromosome-level genome assembly of a woody plant with both climbing and erect habits, Rhamnella rubrinervis.</title>
        <authorList>
            <person name="Lu Z."/>
            <person name="Yang Y."/>
            <person name="Zhu X."/>
            <person name="Sun Y."/>
        </authorList>
    </citation>
    <scope>NUCLEOTIDE SEQUENCE</scope>
    <source>
        <strain evidence="15">BYM</strain>
        <tissue evidence="15">Leaf</tissue>
    </source>
</reference>